<comment type="caution">
    <text evidence="3">The sequence shown here is derived from an EMBL/GenBank/DDBJ whole genome shotgun (WGS) entry which is preliminary data.</text>
</comment>
<dbReference type="InterPro" id="IPR013096">
    <property type="entry name" value="Cupin_2"/>
</dbReference>
<organism evidence="3 4">
    <name type="scientific">Neobacillus piezotolerans</name>
    <dbReference type="NCBI Taxonomy" id="2259171"/>
    <lineage>
        <taxon>Bacteria</taxon>
        <taxon>Bacillati</taxon>
        <taxon>Bacillota</taxon>
        <taxon>Bacilli</taxon>
        <taxon>Bacillales</taxon>
        <taxon>Bacillaceae</taxon>
        <taxon>Neobacillus</taxon>
    </lineage>
</organism>
<keyword evidence="4" id="KW-1185">Reference proteome</keyword>
<accession>A0A3D8GSE3</accession>
<sequence length="167" mass="18296">MATANERSFFLKDDGQVPNNPELPVIVYEGVFNENPNGIEETFNRHNWTGSWSDGIFGYHHYHSNVHEVLGVKSGYATVLLGGDAGERVDVKAGDVILLPAGTGHKLVEGSEDFEVVGAYPEGTSPNMKERDPAGRAQALQEIRNVPVPETDPVYGDTGPLHRKWVK</sequence>
<dbReference type="InterPro" id="IPR047121">
    <property type="entry name" value="YjiB-like"/>
</dbReference>
<dbReference type="EMBL" id="QNQT01000002">
    <property type="protein sequence ID" value="RDU37375.1"/>
    <property type="molecule type" value="Genomic_DNA"/>
</dbReference>
<dbReference type="Proteomes" id="UP000257144">
    <property type="component" value="Unassembled WGS sequence"/>
</dbReference>
<evidence type="ECO:0000259" key="2">
    <source>
        <dbReference type="Pfam" id="PF07883"/>
    </source>
</evidence>
<evidence type="ECO:0000313" key="4">
    <source>
        <dbReference type="Proteomes" id="UP000257144"/>
    </source>
</evidence>
<proteinExistence type="predicted"/>
<dbReference type="CDD" id="cd02219">
    <property type="entry name" value="cupin_YjlB-like"/>
    <property type="match status" value="1"/>
</dbReference>
<reference evidence="3 4" key="1">
    <citation type="submission" date="2018-07" db="EMBL/GenBank/DDBJ databases">
        <title>Bacillus sp. YLB-04 draft genome sequence.</title>
        <authorList>
            <person name="Yu L."/>
            <person name="Tang X."/>
        </authorList>
    </citation>
    <scope>NUCLEOTIDE SEQUENCE [LARGE SCALE GENOMIC DNA]</scope>
    <source>
        <strain evidence="3 4">YLB-04</strain>
    </source>
</reference>
<dbReference type="PIRSF" id="PIRSF019307">
    <property type="entry name" value="UCP019307"/>
    <property type="match status" value="1"/>
</dbReference>
<dbReference type="AlphaFoldDB" id="A0A3D8GSE3"/>
<dbReference type="InterPro" id="IPR014500">
    <property type="entry name" value="UCP019307_cupin"/>
</dbReference>
<dbReference type="Pfam" id="PF07883">
    <property type="entry name" value="Cupin_2"/>
    <property type="match status" value="1"/>
</dbReference>
<evidence type="ECO:0000256" key="1">
    <source>
        <dbReference type="SAM" id="MobiDB-lite"/>
    </source>
</evidence>
<name>A0A3D8GSE3_9BACI</name>
<dbReference type="PANTHER" id="PTHR36448:SF2">
    <property type="entry name" value="CUPIN TYPE-1 DOMAIN-CONTAINING PROTEIN"/>
    <property type="match status" value="1"/>
</dbReference>
<feature type="region of interest" description="Disordered" evidence="1">
    <location>
        <begin position="148"/>
        <end position="167"/>
    </location>
</feature>
<dbReference type="SUPFAM" id="SSF51182">
    <property type="entry name" value="RmlC-like cupins"/>
    <property type="match status" value="1"/>
</dbReference>
<dbReference type="InterPro" id="IPR014710">
    <property type="entry name" value="RmlC-like_jellyroll"/>
</dbReference>
<protein>
    <recommendedName>
        <fullName evidence="2">Cupin type-2 domain-containing protein</fullName>
    </recommendedName>
</protein>
<gene>
    <name evidence="3" type="ORF">DRW41_05890</name>
</gene>
<feature type="domain" description="Cupin type-2" evidence="2">
    <location>
        <begin position="60"/>
        <end position="116"/>
    </location>
</feature>
<dbReference type="InterPro" id="IPR011051">
    <property type="entry name" value="RmlC_Cupin_sf"/>
</dbReference>
<dbReference type="PANTHER" id="PTHR36448">
    <property type="entry name" value="BLR7373 PROTEIN"/>
    <property type="match status" value="1"/>
</dbReference>
<dbReference type="Gene3D" id="2.60.120.10">
    <property type="entry name" value="Jelly Rolls"/>
    <property type="match status" value="1"/>
</dbReference>
<dbReference type="OrthoDB" id="9791759at2"/>
<dbReference type="RefSeq" id="WP_115451049.1">
    <property type="nucleotide sequence ID" value="NZ_QNQT01000002.1"/>
</dbReference>
<evidence type="ECO:0000313" key="3">
    <source>
        <dbReference type="EMBL" id="RDU37375.1"/>
    </source>
</evidence>